<dbReference type="RefSeq" id="WP_345563442.1">
    <property type="nucleotide sequence ID" value="NZ_BAABDQ010000007.1"/>
</dbReference>
<evidence type="ECO:0000256" key="4">
    <source>
        <dbReference type="ARBA" id="ARBA00022825"/>
    </source>
</evidence>
<feature type="active site" description="Charge relay system" evidence="5">
    <location>
        <position position="396"/>
    </location>
</feature>
<dbReference type="PANTHER" id="PTHR43806:SF11">
    <property type="entry name" value="CEREVISIN-RELATED"/>
    <property type="match status" value="1"/>
</dbReference>
<dbReference type="PROSITE" id="PS00136">
    <property type="entry name" value="SUBTILASE_ASP"/>
    <property type="match status" value="1"/>
</dbReference>
<evidence type="ECO:0000256" key="6">
    <source>
        <dbReference type="RuleBase" id="RU003355"/>
    </source>
</evidence>
<dbReference type="InterPro" id="IPR023828">
    <property type="entry name" value="Peptidase_S8_Ser-AS"/>
</dbReference>
<feature type="signal peptide" evidence="8">
    <location>
        <begin position="1"/>
        <end position="29"/>
    </location>
</feature>
<comment type="caution">
    <text evidence="10">The sequence shown here is derived from an EMBL/GenBank/DDBJ whole genome shotgun (WGS) entry which is preliminary data.</text>
</comment>
<dbReference type="PROSITE" id="PS00138">
    <property type="entry name" value="SUBTILASE_SER"/>
    <property type="match status" value="1"/>
</dbReference>
<evidence type="ECO:0000259" key="9">
    <source>
        <dbReference type="Pfam" id="PF00082"/>
    </source>
</evidence>
<protein>
    <recommendedName>
        <fullName evidence="9">Peptidase S8/S53 domain-containing protein</fullName>
    </recommendedName>
</protein>
<feature type="active site" description="Charge relay system" evidence="5">
    <location>
        <position position="147"/>
    </location>
</feature>
<keyword evidence="8" id="KW-0732">Signal</keyword>
<evidence type="ECO:0000313" key="10">
    <source>
        <dbReference type="EMBL" id="GAA3554252.1"/>
    </source>
</evidence>
<keyword evidence="2 5" id="KW-0645">Protease</keyword>
<evidence type="ECO:0000256" key="3">
    <source>
        <dbReference type="ARBA" id="ARBA00022801"/>
    </source>
</evidence>
<dbReference type="InterPro" id="IPR023827">
    <property type="entry name" value="Peptidase_S8_Asp-AS"/>
</dbReference>
<accession>A0ABP6WS13</accession>
<feature type="region of interest" description="Disordered" evidence="7">
    <location>
        <begin position="445"/>
        <end position="539"/>
    </location>
</feature>
<feature type="compositionally biased region" description="Pro residues" evidence="7">
    <location>
        <begin position="453"/>
        <end position="469"/>
    </location>
</feature>
<evidence type="ECO:0000313" key="11">
    <source>
        <dbReference type="Proteomes" id="UP001500630"/>
    </source>
</evidence>
<dbReference type="PRINTS" id="PR00723">
    <property type="entry name" value="SUBTILISIN"/>
</dbReference>
<dbReference type="PROSITE" id="PS51892">
    <property type="entry name" value="SUBTILASE"/>
    <property type="match status" value="1"/>
</dbReference>
<feature type="compositionally biased region" description="Low complexity" evidence="7">
    <location>
        <begin position="470"/>
        <end position="501"/>
    </location>
</feature>
<dbReference type="InterPro" id="IPR000209">
    <property type="entry name" value="Peptidase_S8/S53_dom"/>
</dbReference>
<dbReference type="PROSITE" id="PS00137">
    <property type="entry name" value="SUBTILASE_HIS"/>
    <property type="match status" value="1"/>
</dbReference>
<evidence type="ECO:0000256" key="1">
    <source>
        <dbReference type="ARBA" id="ARBA00011073"/>
    </source>
</evidence>
<evidence type="ECO:0000256" key="7">
    <source>
        <dbReference type="SAM" id="MobiDB-lite"/>
    </source>
</evidence>
<organism evidence="10 11">
    <name type="scientific">Nonomuraea rosea</name>
    <dbReference type="NCBI Taxonomy" id="638574"/>
    <lineage>
        <taxon>Bacteria</taxon>
        <taxon>Bacillati</taxon>
        <taxon>Actinomycetota</taxon>
        <taxon>Actinomycetes</taxon>
        <taxon>Streptosporangiales</taxon>
        <taxon>Streptosporangiaceae</taxon>
        <taxon>Nonomuraea</taxon>
    </lineage>
</organism>
<keyword evidence="4 5" id="KW-0720">Serine protease</keyword>
<reference evidence="11" key="1">
    <citation type="journal article" date="2019" name="Int. J. Syst. Evol. Microbiol.">
        <title>The Global Catalogue of Microorganisms (GCM) 10K type strain sequencing project: providing services to taxonomists for standard genome sequencing and annotation.</title>
        <authorList>
            <consortium name="The Broad Institute Genomics Platform"/>
            <consortium name="The Broad Institute Genome Sequencing Center for Infectious Disease"/>
            <person name="Wu L."/>
            <person name="Ma J."/>
        </authorList>
    </citation>
    <scope>NUCLEOTIDE SEQUENCE [LARGE SCALE GENOMIC DNA]</scope>
    <source>
        <strain evidence="11">JCM 17326</strain>
    </source>
</reference>
<evidence type="ECO:0000256" key="2">
    <source>
        <dbReference type="ARBA" id="ARBA00022670"/>
    </source>
</evidence>
<dbReference type="SUPFAM" id="SSF52743">
    <property type="entry name" value="Subtilisin-like"/>
    <property type="match status" value="1"/>
</dbReference>
<name>A0ABP6WS13_9ACTN</name>
<dbReference type="Proteomes" id="UP001500630">
    <property type="component" value="Unassembled WGS sequence"/>
</dbReference>
<feature type="domain" description="Peptidase S8/S53" evidence="9">
    <location>
        <begin position="138"/>
        <end position="422"/>
    </location>
</feature>
<dbReference type="Gene3D" id="3.40.50.200">
    <property type="entry name" value="Peptidase S8/S53 domain"/>
    <property type="match status" value="1"/>
</dbReference>
<gene>
    <name evidence="10" type="ORF">GCM10022419_038290</name>
</gene>
<dbReference type="PANTHER" id="PTHR43806">
    <property type="entry name" value="PEPTIDASE S8"/>
    <property type="match status" value="1"/>
</dbReference>
<evidence type="ECO:0000256" key="5">
    <source>
        <dbReference type="PROSITE-ProRule" id="PRU01240"/>
    </source>
</evidence>
<dbReference type="InterPro" id="IPR015500">
    <property type="entry name" value="Peptidase_S8_subtilisin-rel"/>
</dbReference>
<dbReference type="EMBL" id="BAABDQ010000007">
    <property type="protein sequence ID" value="GAA3554252.1"/>
    <property type="molecule type" value="Genomic_DNA"/>
</dbReference>
<feature type="active site" description="Charge relay system" evidence="5">
    <location>
        <position position="212"/>
    </location>
</feature>
<feature type="chain" id="PRO_5045902725" description="Peptidase S8/S53 domain-containing protein" evidence="8">
    <location>
        <begin position="30"/>
        <end position="659"/>
    </location>
</feature>
<sequence>MRLRSLLAGTSVLAITMTAALAVSTPAQAATGDPEVANSVTSDVRSGEKVRAIVELKHGESVAAVAKTAENASADTKVVDKTSSDEFLVATLDKATLKELKTDDRIEAIYEDTLSAASLDVSTKLIGSDKANVAGWTGKGSTVAILDTGIDLDHPFFAGRIVGEACFSTNDGNTYYQAQSLCPNGQTAQTGTGSANAETAKCVGPTGNLCYHGTHVAGIAAGKKTTGAPSDGVAPEAGILPIQVFTRLNGNACEEVLHVAKPCVGSFTSNQKAALQYVDSVHAGLKIVAANMSLGGGPKQTTHCDNIPGANGLKDEVVTLRQFGVATVIASGNNGFSDGVISPGCLSAAVTVGATDDGDAVASFSNAGPLLDLFAPGMQINSAVTGNGYQSLSGTSMSTPHVAGALAVMRHAYPSLPIEALVSKLQETGKAITYASGGAQVTTKRIDLAKATPPKPTQSPTPTPTPTPTVTPTVTPTPTVSPTVTPTATPTSAKPQPSPTKSHPTDDPGFDDNPSLGGDPIPVPDTCVRGKGTKPLSSTSWATEMLRNKGSLSDSTLTCYLAIAQNGSKVFAELSNAGSLSKAYKILKPKSKAAKALLDRELLAAWLNYAHGVYNGSAKVHGKTTLKQAVGTAERHRTGKASAAQLKKTAVYLYKYVNK</sequence>
<evidence type="ECO:0000256" key="8">
    <source>
        <dbReference type="SAM" id="SignalP"/>
    </source>
</evidence>
<dbReference type="InterPro" id="IPR022398">
    <property type="entry name" value="Peptidase_S8_His-AS"/>
</dbReference>
<dbReference type="InterPro" id="IPR036852">
    <property type="entry name" value="Peptidase_S8/S53_dom_sf"/>
</dbReference>
<comment type="similarity">
    <text evidence="1 5 6">Belongs to the peptidase S8 family.</text>
</comment>
<keyword evidence="11" id="KW-1185">Reference proteome</keyword>
<dbReference type="Pfam" id="PF00082">
    <property type="entry name" value="Peptidase_S8"/>
    <property type="match status" value="1"/>
</dbReference>
<dbReference type="InterPro" id="IPR050131">
    <property type="entry name" value="Peptidase_S8_subtilisin-like"/>
</dbReference>
<keyword evidence="3 5" id="KW-0378">Hydrolase</keyword>
<proteinExistence type="inferred from homology"/>